<gene>
    <name evidence="2" type="ORF">A4R43_10165</name>
</gene>
<feature type="region of interest" description="Disordered" evidence="1">
    <location>
        <begin position="210"/>
        <end position="253"/>
    </location>
</feature>
<evidence type="ECO:0000256" key="1">
    <source>
        <dbReference type="SAM" id="MobiDB-lite"/>
    </source>
</evidence>
<organism evidence="2 3">
    <name type="scientific">Amycolatopsis albispora</name>
    <dbReference type="NCBI Taxonomy" id="1804986"/>
    <lineage>
        <taxon>Bacteria</taxon>
        <taxon>Bacillati</taxon>
        <taxon>Actinomycetota</taxon>
        <taxon>Actinomycetes</taxon>
        <taxon>Pseudonocardiales</taxon>
        <taxon>Pseudonocardiaceae</taxon>
        <taxon>Amycolatopsis</taxon>
    </lineage>
</organism>
<dbReference type="InterPro" id="IPR029787">
    <property type="entry name" value="Nucleotide_cyclase"/>
</dbReference>
<feature type="compositionally biased region" description="Basic and acidic residues" evidence="1">
    <location>
        <begin position="232"/>
        <end position="241"/>
    </location>
</feature>
<dbReference type="Proteomes" id="UP000250434">
    <property type="component" value="Chromosome"/>
</dbReference>
<dbReference type="RefSeq" id="WP_113692111.1">
    <property type="nucleotide sequence ID" value="NZ_CP015163.1"/>
</dbReference>
<name>A0A344L481_9PSEU</name>
<reference evidence="2 3" key="1">
    <citation type="submission" date="2016-04" db="EMBL/GenBank/DDBJ databases">
        <title>Complete genome sequence and analysis of deep-sea sediment isolate, Amycolatopsis sp. WP1.</title>
        <authorList>
            <person name="Wang H."/>
            <person name="Chen S."/>
            <person name="Wu Q."/>
        </authorList>
    </citation>
    <scope>NUCLEOTIDE SEQUENCE [LARGE SCALE GENOMIC DNA]</scope>
    <source>
        <strain evidence="2 3">WP1</strain>
    </source>
</reference>
<dbReference type="SUPFAM" id="SSF55073">
    <property type="entry name" value="Nucleotide cyclase"/>
    <property type="match status" value="1"/>
</dbReference>
<dbReference type="AlphaFoldDB" id="A0A344L481"/>
<dbReference type="OrthoDB" id="3482507at2"/>
<protein>
    <recommendedName>
        <fullName evidence="4">Guanylate cyclase domain-containing protein</fullName>
    </recommendedName>
</protein>
<dbReference type="KEGG" id="aab:A4R43_10165"/>
<keyword evidence="3" id="KW-1185">Reference proteome</keyword>
<evidence type="ECO:0000313" key="2">
    <source>
        <dbReference type="EMBL" id="AXB42855.1"/>
    </source>
</evidence>
<accession>A0A344L481</accession>
<evidence type="ECO:0000313" key="3">
    <source>
        <dbReference type="Proteomes" id="UP000250434"/>
    </source>
</evidence>
<dbReference type="Gene3D" id="3.30.70.1230">
    <property type="entry name" value="Nucleotide cyclase"/>
    <property type="match status" value="1"/>
</dbReference>
<proteinExistence type="predicted"/>
<sequence>MVSELSPIPLQRTMIVVDIEGSTRRNNSATAVLRHDLYELFEAALLDCDITEELRDPFTDRGDGLMAFVHAVDQVPKTAMLTKFIPVLTRLIGEHGARRPERKFRIRAAMHAGDVHFDLRGPFGEDVTLTTRLVDAPELKAALAETEAPLVLAVSEQLHRSVIRHGYEGIDEDRFEQTIELDIGGRRVPGWVQLPEPRVPGKAIPLRDRVSRAKPGARFPAVRTPLPRRLRRDVPDPRDPTGNDPGARRRISS</sequence>
<evidence type="ECO:0008006" key="4">
    <source>
        <dbReference type="Google" id="ProtNLM"/>
    </source>
</evidence>
<dbReference type="EMBL" id="CP015163">
    <property type="protein sequence ID" value="AXB42855.1"/>
    <property type="molecule type" value="Genomic_DNA"/>
</dbReference>